<dbReference type="RefSeq" id="XP_058305955.1">
    <property type="nucleotide sequence ID" value="XM_058455967.1"/>
</dbReference>
<dbReference type="Proteomes" id="UP001150904">
    <property type="component" value="Unassembled WGS sequence"/>
</dbReference>
<evidence type="ECO:0000313" key="2">
    <source>
        <dbReference type="EMBL" id="KAJ5195467.1"/>
    </source>
</evidence>
<comment type="caution">
    <text evidence="2">The sequence shown here is derived from an EMBL/GenBank/DDBJ whole genome shotgun (WGS) entry which is preliminary data.</text>
</comment>
<accession>A0A9W9JFR1</accession>
<feature type="region of interest" description="Disordered" evidence="1">
    <location>
        <begin position="658"/>
        <end position="690"/>
    </location>
</feature>
<dbReference type="GeneID" id="83183268"/>
<dbReference type="AlphaFoldDB" id="A0A9W9JFR1"/>
<evidence type="ECO:0000313" key="3">
    <source>
        <dbReference type="Proteomes" id="UP001150904"/>
    </source>
</evidence>
<dbReference type="OrthoDB" id="4368260at2759"/>
<organism evidence="2 3">
    <name type="scientific">Penicillium cinerascens</name>
    <dbReference type="NCBI Taxonomy" id="70096"/>
    <lineage>
        <taxon>Eukaryota</taxon>
        <taxon>Fungi</taxon>
        <taxon>Dikarya</taxon>
        <taxon>Ascomycota</taxon>
        <taxon>Pezizomycotina</taxon>
        <taxon>Eurotiomycetes</taxon>
        <taxon>Eurotiomycetidae</taxon>
        <taxon>Eurotiales</taxon>
        <taxon>Aspergillaceae</taxon>
        <taxon>Penicillium</taxon>
    </lineage>
</organism>
<evidence type="ECO:0000256" key="1">
    <source>
        <dbReference type="SAM" id="MobiDB-lite"/>
    </source>
</evidence>
<feature type="compositionally biased region" description="Low complexity" evidence="1">
    <location>
        <begin position="486"/>
        <end position="495"/>
    </location>
</feature>
<protein>
    <submittedName>
        <fullName evidence="2">Uncharacterized protein</fullName>
    </submittedName>
</protein>
<reference evidence="2" key="2">
    <citation type="journal article" date="2023" name="IMA Fungus">
        <title>Comparative genomic study of the Penicillium genus elucidates a diverse pangenome and 15 lateral gene transfer events.</title>
        <authorList>
            <person name="Petersen C."/>
            <person name="Sorensen T."/>
            <person name="Nielsen M.R."/>
            <person name="Sondergaard T.E."/>
            <person name="Sorensen J.L."/>
            <person name="Fitzpatrick D.A."/>
            <person name="Frisvad J.C."/>
            <person name="Nielsen K.L."/>
        </authorList>
    </citation>
    <scope>NUCLEOTIDE SEQUENCE</scope>
    <source>
        <strain evidence="2">IBT 15544</strain>
    </source>
</reference>
<proteinExistence type="predicted"/>
<sequence length="942" mass="97485">MSDHPTAFTIKPTDKAVQLATISGTAFGHPVTYLCYPTHPHINGVTATDCMEGAATTLGILNIGSETLTPNPTGFVVGKETLTPGGKATIGTHTLSLGSSGGLFIDGSSSHIDYTMPPATTTTTKRAATKTTAAQHTAHTGDIVFTVGSLTVTAKPTGFKVGTATLTPGGQVTVGTETLSLPTGGGAIVVHGSTVPFETAPQTLTGTSVGHDTTTTAAHHPSSTADIVFTVGTLTVTAKPTGFKVGTATLTPGGHVIVGTETISLETGRGGIYIQGSTVPFETVPQTLGGATRTHASTGTSHTTHKTAQATHEVLTLGTLTVTADPTGFQVGTNTLTPGGVVTVGKETLSLPKGGGGVIVDGTRTIPFTDSTTSTKSKTSTTSTTSHQSWTTISGSSTTGLYGIITVPQLTGLTAPITTTMTYIDHAKTTYGPIFVGARGIVLQSWPPSTDVQHGIGGSLIIPDPIMPSTNGLKCPSFLKWLCGPSSTSSQESGSDVNPDDEPNSNPKDDPNKKNNPTTEPTSHKSTTSEKTSTQTTSTCTKTQVKNCEVTCSPTVISSKTTTTCFTTACSTTEACSKTGHTSTTTITSSDPCATMKSLACGPVPDETVWVHPDLDLDTSLLNSLASSIMASDAADMNDISSGFAQARSSLTATTLTTATATTSSSEHTSTKTTHHTAPSTTSKGTHTKSTTSTTTTLGCLHQCPQDHECNCYCPESPDNFYQIMSSTSGMTNYQPCGWTTLPPLDTAANVGPLTITESNGDVVYCATAHYSASTNSNKKCVGSMTTLHTPVHTTATSTKTSLVATGTGQPLGELYIGIIVQNGGAISDWSWNVYVPKVGDTPNWCDDSVGSQDESNGNIDRYWYPPDLTFKDLKGKISTSSLSNCKYTGDSHHKKAGSLDCGQGVISCTGDFHGSDDSSMCPGFEYAGDAFPRVYCKWYLS</sequence>
<feature type="region of interest" description="Disordered" evidence="1">
    <location>
        <begin position="486"/>
        <end position="536"/>
    </location>
</feature>
<name>A0A9W9JFR1_9EURO</name>
<gene>
    <name evidence="2" type="ORF">N7498_008905</name>
</gene>
<keyword evidence="3" id="KW-1185">Reference proteome</keyword>
<reference evidence="2" key="1">
    <citation type="submission" date="2022-12" db="EMBL/GenBank/DDBJ databases">
        <authorList>
            <person name="Petersen C."/>
        </authorList>
    </citation>
    <scope>NUCLEOTIDE SEQUENCE</scope>
    <source>
        <strain evidence="2">IBT 15544</strain>
    </source>
</reference>
<dbReference type="EMBL" id="JAPQKR010000015">
    <property type="protein sequence ID" value="KAJ5195467.1"/>
    <property type="molecule type" value="Genomic_DNA"/>
</dbReference>
<feature type="compositionally biased region" description="Low complexity" evidence="1">
    <location>
        <begin position="514"/>
        <end position="536"/>
    </location>
</feature>